<feature type="compositionally biased region" description="Low complexity" evidence="1">
    <location>
        <begin position="281"/>
        <end position="290"/>
    </location>
</feature>
<evidence type="ECO:0000256" key="3">
    <source>
        <dbReference type="SAM" id="SignalP"/>
    </source>
</evidence>
<gene>
    <name evidence="4" type="ORF">FWILDA_LOCUS1901</name>
</gene>
<feature type="compositionally biased region" description="Polar residues" evidence="1">
    <location>
        <begin position="291"/>
        <end position="326"/>
    </location>
</feature>
<proteinExistence type="predicted"/>
<keyword evidence="2" id="KW-0472">Membrane</keyword>
<feature type="compositionally biased region" description="Low complexity" evidence="1">
    <location>
        <begin position="87"/>
        <end position="99"/>
    </location>
</feature>
<protein>
    <submittedName>
        <fullName evidence="4">15056_t:CDS:1</fullName>
    </submittedName>
</protein>
<evidence type="ECO:0000313" key="5">
    <source>
        <dbReference type="Proteomes" id="UP001153678"/>
    </source>
</evidence>
<dbReference type="EMBL" id="CAMKVN010000197">
    <property type="protein sequence ID" value="CAI2165100.1"/>
    <property type="molecule type" value="Genomic_DNA"/>
</dbReference>
<keyword evidence="3" id="KW-0732">Signal</keyword>
<name>A0A9W4SDZ8_9GLOM</name>
<organism evidence="4 5">
    <name type="scientific">Funneliformis geosporum</name>
    <dbReference type="NCBI Taxonomy" id="1117311"/>
    <lineage>
        <taxon>Eukaryota</taxon>
        <taxon>Fungi</taxon>
        <taxon>Fungi incertae sedis</taxon>
        <taxon>Mucoromycota</taxon>
        <taxon>Glomeromycotina</taxon>
        <taxon>Glomeromycetes</taxon>
        <taxon>Glomerales</taxon>
        <taxon>Glomeraceae</taxon>
        <taxon>Funneliformis</taxon>
    </lineage>
</organism>
<sequence length="364" mass="40758">MSLPTHLMLLLTFFMSNAYAIEKLEIDIEASGIWVTSFQASKIYGSLLAAGLLTFDLLLILFGALVLRRITQRHGMNKSCTFYDIDSSDSSDSNDSTDSVKINPSLDNYNDQGRETFEEYFDEFDSDVEVDKTENFIDEYHEYHEEYIPQDNSIRTIQLPISHINSRSKGSLVSRNGSSSPSFSYSSTQVSIPRTMTQRSSLHSNSTSPRISSIRSIPISSSISHTNSTIPRMPRMAAQIPSLHSNFTVPRVNSIRKMPISSTNSTNNSTIPRIGTARTGSISSSNSYGSTQVSMPRTIVQRSPLHSNSTIPRVNSIRTIPNSPINSAMPRNETIRRTRSVQLPAPVARIERGTEKRKFYYSYI</sequence>
<comment type="caution">
    <text evidence="4">The sequence shown here is derived from an EMBL/GenBank/DDBJ whole genome shotgun (WGS) entry which is preliminary data.</text>
</comment>
<feature type="region of interest" description="Disordered" evidence="1">
    <location>
        <begin position="258"/>
        <end position="329"/>
    </location>
</feature>
<feature type="compositionally biased region" description="Polar residues" evidence="1">
    <location>
        <begin position="100"/>
        <end position="111"/>
    </location>
</feature>
<reference evidence="4" key="1">
    <citation type="submission" date="2022-08" db="EMBL/GenBank/DDBJ databases">
        <authorList>
            <person name="Kallberg Y."/>
            <person name="Tangrot J."/>
            <person name="Rosling A."/>
        </authorList>
    </citation>
    <scope>NUCLEOTIDE SEQUENCE</scope>
    <source>
        <strain evidence="4">Wild A</strain>
    </source>
</reference>
<dbReference type="Proteomes" id="UP001153678">
    <property type="component" value="Unassembled WGS sequence"/>
</dbReference>
<dbReference type="AlphaFoldDB" id="A0A9W4SDZ8"/>
<dbReference type="OrthoDB" id="10630586at2759"/>
<feature type="compositionally biased region" description="Low complexity" evidence="1">
    <location>
        <begin position="203"/>
        <end position="212"/>
    </location>
</feature>
<feature type="transmembrane region" description="Helical" evidence="2">
    <location>
        <begin position="44"/>
        <end position="67"/>
    </location>
</feature>
<evidence type="ECO:0000256" key="1">
    <source>
        <dbReference type="SAM" id="MobiDB-lite"/>
    </source>
</evidence>
<feature type="chain" id="PRO_5040733663" evidence="3">
    <location>
        <begin position="21"/>
        <end position="364"/>
    </location>
</feature>
<feature type="region of interest" description="Disordered" evidence="1">
    <location>
        <begin position="87"/>
        <end position="111"/>
    </location>
</feature>
<evidence type="ECO:0000256" key="2">
    <source>
        <dbReference type="SAM" id="Phobius"/>
    </source>
</evidence>
<keyword evidence="2" id="KW-0812">Transmembrane</keyword>
<evidence type="ECO:0000313" key="4">
    <source>
        <dbReference type="EMBL" id="CAI2165100.1"/>
    </source>
</evidence>
<keyword evidence="2" id="KW-1133">Transmembrane helix</keyword>
<feature type="compositionally biased region" description="Low complexity" evidence="1">
    <location>
        <begin position="174"/>
        <end position="191"/>
    </location>
</feature>
<feature type="signal peptide" evidence="3">
    <location>
        <begin position="1"/>
        <end position="20"/>
    </location>
</feature>
<keyword evidence="5" id="KW-1185">Reference proteome</keyword>
<accession>A0A9W4SDZ8</accession>
<feature type="compositionally biased region" description="Low complexity" evidence="1">
    <location>
        <begin position="261"/>
        <end position="270"/>
    </location>
</feature>
<feature type="compositionally biased region" description="Polar residues" evidence="1">
    <location>
        <begin position="192"/>
        <end position="202"/>
    </location>
</feature>
<feature type="region of interest" description="Disordered" evidence="1">
    <location>
        <begin position="168"/>
        <end position="212"/>
    </location>
</feature>